<dbReference type="PANTHER" id="PTHR39605:SF1">
    <property type="entry name" value="MAJOR FACILITATOR SUPERFAMILY (MFS) PROFILE DOMAIN-CONTAINING PROTEIN"/>
    <property type="match status" value="1"/>
</dbReference>
<name>A0AA38SAR3_9PEZI</name>
<accession>A0AA38SAR3</accession>
<evidence type="ECO:0000256" key="2">
    <source>
        <dbReference type="SAM" id="Phobius"/>
    </source>
</evidence>
<feature type="region of interest" description="Disordered" evidence="1">
    <location>
        <begin position="149"/>
        <end position="177"/>
    </location>
</feature>
<comment type="caution">
    <text evidence="3">The sequence shown here is derived from an EMBL/GenBank/DDBJ whole genome shotgun (WGS) entry which is preliminary data.</text>
</comment>
<feature type="transmembrane region" description="Helical" evidence="2">
    <location>
        <begin position="118"/>
        <end position="140"/>
    </location>
</feature>
<reference evidence="3" key="1">
    <citation type="submission" date="2022-07" db="EMBL/GenBank/DDBJ databases">
        <title>Fungi with potential for degradation of polypropylene.</title>
        <authorList>
            <person name="Gostincar C."/>
        </authorList>
    </citation>
    <scope>NUCLEOTIDE SEQUENCE</scope>
    <source>
        <strain evidence="3">EXF-13287</strain>
    </source>
</reference>
<feature type="transmembrane region" description="Helical" evidence="2">
    <location>
        <begin position="50"/>
        <end position="73"/>
    </location>
</feature>
<dbReference type="PANTHER" id="PTHR39605">
    <property type="entry name" value="MAJOR FACILITATOR SUPERFAMILY (MFS) PROFILE DOMAIN-CONTAINING PROTEIN"/>
    <property type="match status" value="1"/>
</dbReference>
<keyword evidence="4" id="KW-1185">Reference proteome</keyword>
<feature type="transmembrane region" description="Helical" evidence="2">
    <location>
        <begin position="85"/>
        <end position="106"/>
    </location>
</feature>
<organism evidence="3 4">
    <name type="scientific">Coniochaeta hoffmannii</name>
    <dbReference type="NCBI Taxonomy" id="91930"/>
    <lineage>
        <taxon>Eukaryota</taxon>
        <taxon>Fungi</taxon>
        <taxon>Dikarya</taxon>
        <taxon>Ascomycota</taxon>
        <taxon>Pezizomycotina</taxon>
        <taxon>Sordariomycetes</taxon>
        <taxon>Sordariomycetidae</taxon>
        <taxon>Coniochaetales</taxon>
        <taxon>Coniochaetaceae</taxon>
        <taxon>Coniochaeta</taxon>
    </lineage>
</organism>
<dbReference type="Proteomes" id="UP001174691">
    <property type="component" value="Unassembled WGS sequence"/>
</dbReference>
<gene>
    <name evidence="3" type="ORF">NKR19_g2340</name>
</gene>
<evidence type="ECO:0000256" key="1">
    <source>
        <dbReference type="SAM" id="MobiDB-lite"/>
    </source>
</evidence>
<dbReference type="EMBL" id="JANBVN010000023">
    <property type="protein sequence ID" value="KAJ9161350.1"/>
    <property type="molecule type" value="Genomic_DNA"/>
</dbReference>
<sequence>MSTMIDSVSLYSFASFGWLTLQAVPLTLWPTFVMSLLTPDFKQGSTIDQYLSMSLGFSQLTIGLLLIILTGSLPLTSAVETPSEAVTPFTNAAVLISTLYHAAFAFNAYGTYTTTSQAGYALGAGGSAVLAALGLWNVMFGGDKGHISKRNGADKRTSGFPFKNAEADKRPRGRKDH</sequence>
<keyword evidence="2" id="KW-0812">Transmembrane</keyword>
<evidence type="ECO:0000313" key="4">
    <source>
        <dbReference type="Proteomes" id="UP001174691"/>
    </source>
</evidence>
<keyword evidence="2" id="KW-0472">Membrane</keyword>
<keyword evidence="2" id="KW-1133">Transmembrane helix</keyword>
<evidence type="ECO:0000313" key="3">
    <source>
        <dbReference type="EMBL" id="KAJ9161350.1"/>
    </source>
</evidence>
<protein>
    <submittedName>
        <fullName evidence="3">Uncharacterized protein</fullName>
    </submittedName>
</protein>
<dbReference type="AlphaFoldDB" id="A0AA38SAR3"/>
<proteinExistence type="predicted"/>